<protein>
    <submittedName>
        <fullName evidence="2">HNH endonuclease</fullName>
    </submittedName>
</protein>
<name>A0A6A7KAV3_9FIRM</name>
<evidence type="ECO:0000313" key="2">
    <source>
        <dbReference type="EMBL" id="MPW26411.1"/>
    </source>
</evidence>
<dbReference type="GO" id="GO:0003676">
    <property type="term" value="F:nucleic acid binding"/>
    <property type="evidence" value="ECO:0007669"/>
    <property type="project" value="InterPro"/>
</dbReference>
<feature type="domain" description="HNH" evidence="1">
    <location>
        <begin position="16"/>
        <end position="71"/>
    </location>
</feature>
<dbReference type="Proteomes" id="UP000440004">
    <property type="component" value="Unassembled WGS sequence"/>
</dbReference>
<dbReference type="GO" id="GO:0008270">
    <property type="term" value="F:zinc ion binding"/>
    <property type="evidence" value="ECO:0007669"/>
    <property type="project" value="InterPro"/>
</dbReference>
<accession>A0A6A7KAV3</accession>
<dbReference type="AlphaFoldDB" id="A0A6A7KAV3"/>
<keyword evidence="3" id="KW-1185">Reference proteome</keyword>
<keyword evidence="2" id="KW-0540">Nuclease</keyword>
<dbReference type="InterPro" id="IPR002711">
    <property type="entry name" value="HNH"/>
</dbReference>
<sequence>MVELRPSALERDHYECQRCNHNWDSEQYPNKRKKTLTIAKTVHHIYSVEKYPEYAKELWNLVSLCYRCHNEVEGRAWFKFKEYKKKPQINDERW</sequence>
<evidence type="ECO:0000313" key="3">
    <source>
        <dbReference type="Proteomes" id="UP000440004"/>
    </source>
</evidence>
<dbReference type="Pfam" id="PF01844">
    <property type="entry name" value="HNH"/>
    <property type="match status" value="1"/>
</dbReference>
<dbReference type="Gene3D" id="1.10.30.50">
    <property type="match status" value="1"/>
</dbReference>
<comment type="caution">
    <text evidence="2">The sequence shown here is derived from an EMBL/GenBank/DDBJ whole genome shotgun (WGS) entry which is preliminary data.</text>
</comment>
<dbReference type="EMBL" id="WHNX01000018">
    <property type="protein sequence ID" value="MPW26411.1"/>
    <property type="molecule type" value="Genomic_DNA"/>
</dbReference>
<evidence type="ECO:0000259" key="1">
    <source>
        <dbReference type="Pfam" id="PF01844"/>
    </source>
</evidence>
<dbReference type="GO" id="GO:0004519">
    <property type="term" value="F:endonuclease activity"/>
    <property type="evidence" value="ECO:0007669"/>
    <property type="project" value="UniProtKB-KW"/>
</dbReference>
<reference evidence="2 3" key="1">
    <citation type="submission" date="2019-10" db="EMBL/GenBank/DDBJ databases">
        <title>Alkalibaculum tamaniensis sp.nov., a new alkaliphilic acetogen, isolated on methoxylated aromatics from a mud volcano.</title>
        <authorList>
            <person name="Khomyakova M.A."/>
            <person name="Merkel A.Y."/>
            <person name="Bonch-Osmolovskaya E.A."/>
            <person name="Slobodkin A.I."/>
        </authorList>
    </citation>
    <scope>NUCLEOTIDE SEQUENCE [LARGE SCALE GENOMIC DNA]</scope>
    <source>
        <strain evidence="2 3">M08DMB</strain>
    </source>
</reference>
<keyword evidence="2" id="KW-0378">Hydrolase</keyword>
<keyword evidence="2" id="KW-0255">Endonuclease</keyword>
<gene>
    <name evidence="2" type="ORF">GC105_11485</name>
</gene>
<proteinExistence type="predicted"/>
<organism evidence="2 3">
    <name type="scientific">Alkalibaculum sporogenes</name>
    <dbReference type="NCBI Taxonomy" id="2655001"/>
    <lineage>
        <taxon>Bacteria</taxon>
        <taxon>Bacillati</taxon>
        <taxon>Bacillota</taxon>
        <taxon>Clostridia</taxon>
        <taxon>Eubacteriales</taxon>
        <taxon>Eubacteriaceae</taxon>
        <taxon>Alkalibaculum</taxon>
    </lineage>
</organism>